<accession>A0A5K3EVJ3</accession>
<name>A0A5K3EVJ3_MESCO</name>
<organism evidence="1">
    <name type="scientific">Mesocestoides corti</name>
    <name type="common">Flatworm</name>
    <dbReference type="NCBI Taxonomy" id="53468"/>
    <lineage>
        <taxon>Eukaryota</taxon>
        <taxon>Metazoa</taxon>
        <taxon>Spiralia</taxon>
        <taxon>Lophotrochozoa</taxon>
        <taxon>Platyhelminthes</taxon>
        <taxon>Cestoda</taxon>
        <taxon>Eucestoda</taxon>
        <taxon>Cyclophyllidea</taxon>
        <taxon>Mesocestoididae</taxon>
        <taxon>Mesocestoides</taxon>
    </lineage>
</organism>
<proteinExistence type="predicted"/>
<dbReference type="AlphaFoldDB" id="A0A5K3EVJ3"/>
<protein>
    <submittedName>
        <fullName evidence="1">Kinesin motor domain-containing protein</fullName>
    </submittedName>
</protein>
<dbReference type="WBParaSite" id="MCU_002945-RA">
    <property type="protein sequence ID" value="MCU_002945-RA"/>
    <property type="gene ID" value="MCU_002945"/>
</dbReference>
<sequence length="127" mass="14273">MRKTGTTDRALLTIHMPEPNVRHRRSESTTLAAHTLLTDFQTCLSLVGFLFSSRSVGSQRDRGMAKASMIHYVCALKIRYTLMRYIVYYSLGPPSCQMWGPGSVEQDIFLIINNAGNHSRSLGQLHS</sequence>
<evidence type="ECO:0000313" key="1">
    <source>
        <dbReference type="WBParaSite" id="MCU_002945-RA"/>
    </source>
</evidence>
<reference evidence="1" key="1">
    <citation type="submission" date="2019-11" db="UniProtKB">
        <authorList>
            <consortium name="WormBaseParasite"/>
        </authorList>
    </citation>
    <scope>IDENTIFICATION</scope>
</reference>